<dbReference type="Pfam" id="PF13489">
    <property type="entry name" value="Methyltransf_23"/>
    <property type="match status" value="1"/>
</dbReference>
<organism evidence="3 4">
    <name type="scientific">Bacillus bombysepticus str. Wang</name>
    <dbReference type="NCBI Taxonomy" id="1330043"/>
    <lineage>
        <taxon>Bacteria</taxon>
        <taxon>Bacillati</taxon>
        <taxon>Bacillota</taxon>
        <taxon>Bacilli</taxon>
        <taxon>Bacillales</taxon>
        <taxon>Bacillaceae</taxon>
        <taxon>Bacillus</taxon>
        <taxon>Bacillus cereus group</taxon>
    </lineage>
</organism>
<keyword evidence="3" id="KW-0489">Methyltransferase</keyword>
<proteinExistence type="predicted"/>
<dbReference type="CDD" id="cd02440">
    <property type="entry name" value="AdoMet_MTases"/>
    <property type="match status" value="1"/>
</dbReference>
<dbReference type="Gene3D" id="3.40.50.720">
    <property type="entry name" value="NAD(P)-binding Rossmann-like Domain"/>
    <property type="match status" value="1"/>
</dbReference>
<dbReference type="EMBL" id="CP007513">
    <property type="protein sequence ID" value="AHX21794.1"/>
    <property type="molecule type" value="Genomic_DNA"/>
</dbReference>
<dbReference type="GO" id="GO:0008168">
    <property type="term" value="F:methyltransferase activity"/>
    <property type="evidence" value="ECO:0007669"/>
    <property type="project" value="UniProtKB-KW"/>
</dbReference>
<dbReference type="Gene3D" id="6.20.50.110">
    <property type="entry name" value="Methyltransferase, zinc-binding domain"/>
    <property type="match status" value="1"/>
</dbReference>
<dbReference type="Pfam" id="PF08484">
    <property type="entry name" value="Methyltransf_14"/>
    <property type="match status" value="1"/>
</dbReference>
<dbReference type="RefSeq" id="WP_044585251.1">
    <property type="nucleotide sequence ID" value="NZ_CP007513.1"/>
</dbReference>
<feature type="domain" description="C-methyltransferase" evidence="2">
    <location>
        <begin position="247"/>
        <end position="404"/>
    </location>
</feature>
<keyword evidence="3" id="KW-0808">Transferase</keyword>
<name>A0A9W3LAF4_9BACI</name>
<evidence type="ECO:0000259" key="1">
    <source>
        <dbReference type="Pfam" id="PF08421"/>
    </source>
</evidence>
<evidence type="ECO:0000313" key="3">
    <source>
        <dbReference type="EMBL" id="AHX21794.1"/>
    </source>
</evidence>
<sequence length="411" mass="47324">MNQKKCRFCHTSLKNTFLDLGVSPLANSFIASENAHKTELFYPLHTYVCHNCLLVQLDEFESPQNIFHNYLYFSSYSSSWLLHAKQYVEMAIERFKLTKDSQVIEIASNDGYLLQYFQKENISSLGIEPAKNVADIAIQKGIPTIIEFFNSNLAKQLTDESFRADLIIANNVLAHVPNLHDFIAGLKILLKPNGSMTIEIPHLLNLISLKQFDTIYHEHFSYFSLICLQKIFSHYNLQIIDAEELTSHGGSLRLFIQHIQIDAKISENVSNIIQKELEYGLDKLDSYLLFAKEVKQLKMDILKFFIEVHSLNKQIIGYGAPAKGNTLLNYSGIGKEFLPYTVDKNPYKQNLFLPGTRIPIKSIEEIKRTKPDYIFILPWNLKEEIMQECSFIREWDGKFVVAIPKVEVIES</sequence>
<protein>
    <submittedName>
        <fullName evidence="3">SAM-dependent methyltransferase</fullName>
    </submittedName>
</protein>
<dbReference type="InterPro" id="IPR013630">
    <property type="entry name" value="Methyltransf_Zn-bd_dom_put"/>
</dbReference>
<dbReference type="AlphaFoldDB" id="A0A9W3LAF4"/>
<dbReference type="PANTHER" id="PTHR43861">
    <property type="entry name" value="TRANS-ACONITATE 2-METHYLTRANSFERASE-RELATED"/>
    <property type="match status" value="1"/>
</dbReference>
<reference evidence="4" key="1">
    <citation type="submission" date="2014-03" db="EMBL/GenBank/DDBJ databases">
        <title>The Complete Genome Sequence of Bacillus bombyseptieus.</title>
        <authorList>
            <person name="Cheng T."/>
            <person name="Lin P."/>
            <person name="Jin S."/>
            <person name="Wu Y."/>
            <person name="Fu B."/>
            <person name="Long R."/>
            <person name="Liu D."/>
            <person name="Guo Y."/>
            <person name="Peng L."/>
            <person name="Xia Q."/>
        </authorList>
    </citation>
    <scope>NUCLEOTIDE SEQUENCE [LARGE SCALE GENOMIC DNA]</scope>
    <source>
        <strain evidence="4">wang</strain>
        <plasmid evidence="4">pBb</plasmid>
    </source>
</reference>
<feature type="domain" description="Methyltransferase putative zinc binding" evidence="1">
    <location>
        <begin position="6"/>
        <end position="67"/>
    </location>
</feature>
<accession>A0A9W3LAF4</accession>
<dbReference type="SUPFAM" id="SSF53335">
    <property type="entry name" value="S-adenosyl-L-methionine-dependent methyltransferases"/>
    <property type="match status" value="1"/>
</dbReference>
<geneLocation type="plasmid" evidence="3 4">
    <name>pBb</name>
</geneLocation>
<dbReference type="GO" id="GO:0032259">
    <property type="term" value="P:methylation"/>
    <property type="evidence" value="ECO:0007669"/>
    <property type="project" value="UniProtKB-KW"/>
</dbReference>
<evidence type="ECO:0000313" key="4">
    <source>
        <dbReference type="Proteomes" id="UP000031778"/>
    </source>
</evidence>
<gene>
    <name evidence="3" type="ORF">CY96_28900</name>
</gene>
<dbReference type="PANTHER" id="PTHR43861:SF5">
    <property type="entry name" value="BLL5978 PROTEIN"/>
    <property type="match status" value="1"/>
</dbReference>
<dbReference type="InterPro" id="IPR029063">
    <property type="entry name" value="SAM-dependent_MTases_sf"/>
</dbReference>
<dbReference type="KEGG" id="bby:CY96_28900"/>
<keyword evidence="3" id="KW-0614">Plasmid</keyword>
<evidence type="ECO:0000259" key="2">
    <source>
        <dbReference type="Pfam" id="PF08484"/>
    </source>
</evidence>
<dbReference type="Gene3D" id="3.40.50.150">
    <property type="entry name" value="Vaccinia Virus protein VP39"/>
    <property type="match status" value="1"/>
</dbReference>
<dbReference type="InterPro" id="IPR038576">
    <property type="entry name" value="Methyltransf_Zn-bd_dom_put_sf"/>
</dbReference>
<dbReference type="Proteomes" id="UP000031778">
    <property type="component" value="Plasmid pBb"/>
</dbReference>
<dbReference type="Pfam" id="PF08421">
    <property type="entry name" value="Methyltransf_13"/>
    <property type="match status" value="1"/>
</dbReference>
<dbReference type="InterPro" id="IPR013691">
    <property type="entry name" value="MeTrfase_14"/>
</dbReference>
<keyword evidence="4" id="KW-1185">Reference proteome</keyword>